<evidence type="ECO:0000256" key="1">
    <source>
        <dbReference type="SAM" id="MobiDB-lite"/>
    </source>
</evidence>
<protein>
    <submittedName>
        <fullName evidence="2">Uncharacterized protein</fullName>
    </submittedName>
</protein>
<evidence type="ECO:0000313" key="3">
    <source>
        <dbReference type="Proteomes" id="UP000053766"/>
    </source>
</evidence>
<dbReference type="AlphaFoldDB" id="A0A0D8Y2Y1"/>
<feature type="compositionally biased region" description="Polar residues" evidence="1">
    <location>
        <begin position="166"/>
        <end position="186"/>
    </location>
</feature>
<feature type="compositionally biased region" description="Basic and acidic residues" evidence="1">
    <location>
        <begin position="145"/>
        <end position="160"/>
    </location>
</feature>
<sequence length="507" mass="56691">MGRSRKKTNARRNSRQRDQTPCSSSEEECERSLTRADMKRRRRKPKESTESVTQLPPAPAAAGMTKSFNSTLSQTKKDADIKRGQKPIPNTSSADVTPADGMLISVVVQHEDDIPLNKIEGKLNRLTSPDRSQIVLDSKSTHTSKLTEDVNKENNKKINESEISNRSSTVKISQTNPTLTKSNDSGSLDDFVDIDDQVTDASSIPEDESQYSAIVHFKPNKPANKRILPVPGMWKLSDADEFISKNKKLIRAPFEEAITEVWTIKVYESANKKLTAPETVMSKDVEKLNKTLSKKDGAKKSAKNSVMTLEDQKSTKKTSTLRGILSAKSKPVEKNVNDKSISRAVIDEEKRRTDESGKVNLVESKIENKIGPAGKSQLKTVMEKILKTEPKTTASKTTKSETKPMVMKEERIQVSAIMRSKAIRAEEAITIRSIPHRPIQSDKNEVLTKREVPINNKIDRANLRPVSNTSEVSCFGYGNGRSNCKRNEQSIEKWFSSFSIQGEFEQI</sequence>
<dbReference type="OrthoDB" id="5877790at2759"/>
<proteinExistence type="predicted"/>
<name>A0A0D8Y2Y1_DICVI</name>
<organism evidence="2 3">
    <name type="scientific">Dictyocaulus viviparus</name>
    <name type="common">Bovine lungworm</name>
    <dbReference type="NCBI Taxonomy" id="29172"/>
    <lineage>
        <taxon>Eukaryota</taxon>
        <taxon>Metazoa</taxon>
        <taxon>Ecdysozoa</taxon>
        <taxon>Nematoda</taxon>
        <taxon>Chromadorea</taxon>
        <taxon>Rhabditida</taxon>
        <taxon>Rhabditina</taxon>
        <taxon>Rhabditomorpha</taxon>
        <taxon>Strongyloidea</taxon>
        <taxon>Metastrongylidae</taxon>
        <taxon>Dictyocaulus</taxon>
    </lineage>
</organism>
<feature type="region of interest" description="Disordered" evidence="1">
    <location>
        <begin position="1"/>
        <end position="97"/>
    </location>
</feature>
<feature type="region of interest" description="Disordered" evidence="1">
    <location>
        <begin position="292"/>
        <end position="315"/>
    </location>
</feature>
<feature type="region of interest" description="Disordered" evidence="1">
    <location>
        <begin position="136"/>
        <end position="187"/>
    </location>
</feature>
<gene>
    <name evidence="2" type="ORF">DICVIV_02666</name>
</gene>
<dbReference type="EMBL" id="KN716189">
    <property type="protein sequence ID" value="KJH51203.1"/>
    <property type="molecule type" value="Genomic_DNA"/>
</dbReference>
<feature type="compositionally biased region" description="Basic residues" evidence="1">
    <location>
        <begin position="1"/>
        <end position="14"/>
    </location>
</feature>
<dbReference type="Proteomes" id="UP000053766">
    <property type="component" value="Unassembled WGS sequence"/>
</dbReference>
<reference evidence="3" key="2">
    <citation type="journal article" date="2016" name="Sci. Rep.">
        <title>Dictyocaulus viviparus genome, variome and transcriptome elucidate lungworm biology and support future intervention.</title>
        <authorList>
            <person name="McNulty S.N."/>
            <person name="Strube C."/>
            <person name="Rosa B.A."/>
            <person name="Martin J.C."/>
            <person name="Tyagi R."/>
            <person name="Choi Y.J."/>
            <person name="Wang Q."/>
            <person name="Hallsworth Pepin K."/>
            <person name="Zhang X."/>
            <person name="Ozersky P."/>
            <person name="Wilson R.K."/>
            <person name="Sternberg P.W."/>
            <person name="Gasser R.B."/>
            <person name="Mitreva M."/>
        </authorList>
    </citation>
    <scope>NUCLEOTIDE SEQUENCE [LARGE SCALE GENOMIC DNA]</scope>
    <source>
        <strain evidence="3">HannoverDv2000</strain>
    </source>
</reference>
<evidence type="ECO:0000313" key="2">
    <source>
        <dbReference type="EMBL" id="KJH51203.1"/>
    </source>
</evidence>
<accession>A0A0D8Y2Y1</accession>
<keyword evidence="3" id="KW-1185">Reference proteome</keyword>
<reference evidence="2 3" key="1">
    <citation type="submission" date="2013-11" db="EMBL/GenBank/DDBJ databases">
        <title>Draft genome of the bovine lungworm Dictyocaulus viviparus.</title>
        <authorList>
            <person name="Mitreva M."/>
        </authorList>
    </citation>
    <scope>NUCLEOTIDE SEQUENCE [LARGE SCALE GENOMIC DNA]</scope>
    <source>
        <strain evidence="2 3">HannoverDv2000</strain>
    </source>
</reference>